<proteinExistence type="predicted"/>
<comment type="caution">
    <text evidence="1">The sequence shown here is derived from an EMBL/GenBank/DDBJ whole genome shotgun (WGS) entry which is preliminary data.</text>
</comment>
<reference evidence="1" key="1">
    <citation type="submission" date="2019-10" db="EMBL/GenBank/DDBJ databases">
        <authorList>
            <person name="Soares A.E.R."/>
            <person name="Aleixo A."/>
            <person name="Schneider P."/>
            <person name="Miyaki C.Y."/>
            <person name="Schneider M.P."/>
            <person name="Mello C."/>
            <person name="Vasconcelos A.T.R."/>
        </authorList>
    </citation>
    <scope>NUCLEOTIDE SEQUENCE</scope>
    <source>
        <tissue evidence="1">Muscle</tissue>
    </source>
</reference>
<evidence type="ECO:0000313" key="3">
    <source>
        <dbReference type="EMBL" id="KAJ7428236.1"/>
    </source>
</evidence>
<evidence type="ECO:0000313" key="2">
    <source>
        <dbReference type="EMBL" id="KAJ7411605.1"/>
    </source>
</evidence>
<accession>A0ABQ9CZN4</accession>
<evidence type="ECO:0000313" key="4">
    <source>
        <dbReference type="Proteomes" id="UP001145742"/>
    </source>
</evidence>
<evidence type="ECO:0000313" key="1">
    <source>
        <dbReference type="EMBL" id="KAJ7409291.1"/>
    </source>
</evidence>
<protein>
    <submittedName>
        <fullName evidence="1">Uncharacterized protein</fullName>
    </submittedName>
</protein>
<sequence>MLLTQEDLKIAAMHESICSKQQELSGSPELLLLLGQDAITQWTGRDHTSVQSGSFCRVEINDILLWCEADSSVVAIQTQQELGAIPMRSHPDKFVHQN</sequence>
<dbReference type="Proteomes" id="UP001145742">
    <property type="component" value="Unassembled WGS sequence"/>
</dbReference>
<gene>
    <name evidence="3" type="ORF">WISP_01473</name>
    <name evidence="2" type="ORF">WISP_101968</name>
    <name evidence="1" type="ORF">WISP_115826</name>
</gene>
<dbReference type="EMBL" id="WHWB01030836">
    <property type="protein sequence ID" value="KAJ7428236.1"/>
    <property type="molecule type" value="Genomic_DNA"/>
</dbReference>
<dbReference type="EMBL" id="WHWB01034480">
    <property type="protein sequence ID" value="KAJ7409291.1"/>
    <property type="molecule type" value="Genomic_DNA"/>
</dbReference>
<keyword evidence="4" id="KW-1185">Reference proteome</keyword>
<dbReference type="EMBL" id="WHWB01034305">
    <property type="protein sequence ID" value="KAJ7411605.1"/>
    <property type="molecule type" value="Genomic_DNA"/>
</dbReference>
<organism evidence="1 4">
    <name type="scientific">Willisornis vidua</name>
    <name type="common">Xingu scale-backed antbird</name>
    <dbReference type="NCBI Taxonomy" id="1566151"/>
    <lineage>
        <taxon>Eukaryota</taxon>
        <taxon>Metazoa</taxon>
        <taxon>Chordata</taxon>
        <taxon>Craniata</taxon>
        <taxon>Vertebrata</taxon>
        <taxon>Euteleostomi</taxon>
        <taxon>Archelosauria</taxon>
        <taxon>Archosauria</taxon>
        <taxon>Dinosauria</taxon>
        <taxon>Saurischia</taxon>
        <taxon>Theropoda</taxon>
        <taxon>Coelurosauria</taxon>
        <taxon>Aves</taxon>
        <taxon>Neognathae</taxon>
        <taxon>Neoaves</taxon>
        <taxon>Telluraves</taxon>
        <taxon>Australaves</taxon>
        <taxon>Passeriformes</taxon>
        <taxon>Thamnophilidae</taxon>
        <taxon>Willisornis</taxon>
    </lineage>
</organism>
<name>A0ABQ9CZN4_9PASS</name>